<dbReference type="InterPro" id="IPR005124">
    <property type="entry name" value="V-ATPase_G"/>
</dbReference>
<protein>
    <submittedName>
        <fullName evidence="7">V-type proton ATPase subunit G</fullName>
    </submittedName>
</protein>
<organism evidence="6 7">
    <name type="scientific">Ditylenchus dipsaci</name>
    <dbReference type="NCBI Taxonomy" id="166011"/>
    <lineage>
        <taxon>Eukaryota</taxon>
        <taxon>Metazoa</taxon>
        <taxon>Ecdysozoa</taxon>
        <taxon>Nematoda</taxon>
        <taxon>Chromadorea</taxon>
        <taxon>Rhabditida</taxon>
        <taxon>Tylenchina</taxon>
        <taxon>Tylenchomorpha</taxon>
        <taxon>Sphaerularioidea</taxon>
        <taxon>Anguinidae</taxon>
        <taxon>Anguininae</taxon>
        <taxon>Ditylenchus</taxon>
    </lineage>
</organism>
<evidence type="ECO:0000313" key="6">
    <source>
        <dbReference type="Proteomes" id="UP000887574"/>
    </source>
</evidence>
<evidence type="ECO:0000256" key="4">
    <source>
        <dbReference type="ARBA" id="ARBA00023065"/>
    </source>
</evidence>
<reference evidence="7" key="1">
    <citation type="submission" date="2022-11" db="UniProtKB">
        <authorList>
            <consortium name="WormBaseParasite"/>
        </authorList>
    </citation>
    <scope>IDENTIFICATION</scope>
</reference>
<comment type="similarity">
    <text evidence="1">Belongs to the V-ATPase G subunit family.</text>
</comment>
<keyword evidence="4" id="KW-0406">Ion transport</keyword>
<keyword evidence="3" id="KW-0375">Hydrogen ion transport</keyword>
<evidence type="ECO:0000256" key="5">
    <source>
        <dbReference type="SAM" id="Coils"/>
    </source>
</evidence>
<accession>A0A915DXT4</accession>
<dbReference type="NCBIfam" id="TIGR01147">
    <property type="entry name" value="V_ATP_synt_G"/>
    <property type="match status" value="1"/>
</dbReference>
<dbReference type="PANTHER" id="PTHR12713">
    <property type="entry name" value="VACUOLAR ATP SYNTHASE SUBUNIT G"/>
    <property type="match status" value="1"/>
</dbReference>
<keyword evidence="2" id="KW-0813">Transport</keyword>
<dbReference type="GO" id="GO:0097401">
    <property type="term" value="P:synaptic vesicle lumen acidification"/>
    <property type="evidence" value="ECO:0007669"/>
    <property type="project" value="TreeGrafter"/>
</dbReference>
<evidence type="ECO:0000256" key="3">
    <source>
        <dbReference type="ARBA" id="ARBA00022781"/>
    </source>
</evidence>
<keyword evidence="6" id="KW-1185">Reference proteome</keyword>
<evidence type="ECO:0000256" key="1">
    <source>
        <dbReference type="ARBA" id="ARBA00010066"/>
    </source>
</evidence>
<dbReference type="GO" id="GO:0016887">
    <property type="term" value="F:ATP hydrolysis activity"/>
    <property type="evidence" value="ECO:0007669"/>
    <property type="project" value="TreeGrafter"/>
</dbReference>
<feature type="coiled-coil region" evidence="5">
    <location>
        <begin position="559"/>
        <end position="620"/>
    </location>
</feature>
<evidence type="ECO:0000313" key="7">
    <source>
        <dbReference type="WBParaSite" id="jg24813"/>
    </source>
</evidence>
<dbReference type="AlphaFoldDB" id="A0A915DXT4"/>
<sequence length="655" mass="74862">MEILEFSSRTAYYASVPMELEGKEPPLIGDLRKDALEVWDSLEKALCHHHSRNCGEELKEVPVLFADERTDNRVPLVLRRLRLGIDQVEPVSNTAFQEPLLQELSEIDELILAPYNQIPRLKHTLNSSQMESISDSSPAVTIHLSVIPTNHISSFSIQRIDAWLHSFGGQRQTTLGYNTTENEQSLCLRQPSQNPCVSTPKFMAPSRLSTVWKCWQKAQHQQHVNAYCSQIYQIIAQLENVGRLAIRELYWLVTSLNWSHLVNWTINFWDINPQDERCFQREAVWTRQNLRLRLAFRASPQPSSSPCQLSFLFFYIAENGASRQFSVLDSDQSLNYCLYIHHQQPSSSSSQLWLTDSPPDIPHWSHLISPEEFFLPEISSKGPHPEVHQSLAEMDVNQSRTSSLAHLRLAVLWKANIANSNGTVATVFGENILANPFGDCNEVKGLCKVPGDQQRPNIYQLDQTNSKEAQVQCPQFLASRKHCSKSDWLYAVYMEINGWYKGLVLVEGFYGSFDLCFVHSFTSTLNYIVNFIVAVNFLLAHSHTSSSRSSASVCTDSSSSKAKQEAQAEIEKYRQEREKHFKDYEQQYLGTKEDIEQGIKKETETSLMHMQQNVAAHKQEVIVRLLQLVCDIRPELHHNLTLQTRLQKEGKLGNC</sequence>
<proteinExistence type="inferred from homology"/>
<dbReference type="WBParaSite" id="jg24813">
    <property type="protein sequence ID" value="jg24813"/>
    <property type="gene ID" value="jg24813"/>
</dbReference>
<dbReference type="GO" id="GO:0046961">
    <property type="term" value="F:proton-transporting ATPase activity, rotational mechanism"/>
    <property type="evidence" value="ECO:0007669"/>
    <property type="project" value="InterPro"/>
</dbReference>
<keyword evidence="5" id="KW-0175">Coiled coil</keyword>
<dbReference type="Pfam" id="PF03179">
    <property type="entry name" value="V-ATPase_G"/>
    <property type="match status" value="1"/>
</dbReference>
<dbReference type="Proteomes" id="UP000887574">
    <property type="component" value="Unplaced"/>
</dbReference>
<dbReference type="GO" id="GO:0098793">
    <property type="term" value="C:presynapse"/>
    <property type="evidence" value="ECO:0007669"/>
    <property type="project" value="GOC"/>
</dbReference>
<evidence type="ECO:0000256" key="2">
    <source>
        <dbReference type="ARBA" id="ARBA00022448"/>
    </source>
</evidence>
<dbReference type="GO" id="GO:0000221">
    <property type="term" value="C:vacuolar proton-transporting V-type ATPase, V1 domain"/>
    <property type="evidence" value="ECO:0007669"/>
    <property type="project" value="TreeGrafter"/>
</dbReference>
<name>A0A915DXT4_9BILA</name>
<dbReference type="Gene3D" id="1.20.5.2950">
    <property type="match status" value="1"/>
</dbReference>
<dbReference type="PANTHER" id="PTHR12713:SF11">
    <property type="entry name" value="V-TYPE PROTON ATPASE SUBUNIT G"/>
    <property type="match status" value="1"/>
</dbReference>